<evidence type="ECO:0000256" key="1">
    <source>
        <dbReference type="SAM" id="MobiDB-lite"/>
    </source>
</evidence>
<protein>
    <submittedName>
        <fullName evidence="2">Uncharacterized protein</fullName>
    </submittedName>
</protein>
<accession>A0A9Q0AJQ4</accession>
<gene>
    <name evidence="2" type="ORF">JX265_011254</name>
</gene>
<organism evidence="2 3">
    <name type="scientific">Neoarthrinium moseri</name>
    <dbReference type="NCBI Taxonomy" id="1658444"/>
    <lineage>
        <taxon>Eukaryota</taxon>
        <taxon>Fungi</taxon>
        <taxon>Dikarya</taxon>
        <taxon>Ascomycota</taxon>
        <taxon>Pezizomycotina</taxon>
        <taxon>Sordariomycetes</taxon>
        <taxon>Xylariomycetidae</taxon>
        <taxon>Amphisphaeriales</taxon>
        <taxon>Apiosporaceae</taxon>
        <taxon>Neoarthrinium</taxon>
    </lineage>
</organism>
<dbReference type="EMBL" id="JAFIMR010000040">
    <property type="protein sequence ID" value="KAI1857519.1"/>
    <property type="molecule type" value="Genomic_DNA"/>
</dbReference>
<reference evidence="2" key="1">
    <citation type="submission" date="2021-03" db="EMBL/GenBank/DDBJ databases">
        <title>Revisited historic fungal species revealed as producer of novel bioactive compounds through whole genome sequencing and comparative genomics.</title>
        <authorList>
            <person name="Vignolle G.A."/>
            <person name="Hochenegger N."/>
            <person name="Mach R.L."/>
            <person name="Mach-Aigner A.R."/>
            <person name="Javad Rahimi M."/>
            <person name="Salim K.A."/>
            <person name="Chan C.M."/>
            <person name="Lim L.B.L."/>
            <person name="Cai F."/>
            <person name="Druzhinina I.S."/>
            <person name="U'Ren J.M."/>
            <person name="Derntl C."/>
        </authorList>
    </citation>
    <scope>NUCLEOTIDE SEQUENCE</scope>
    <source>
        <strain evidence="2">TUCIM 5799</strain>
    </source>
</reference>
<evidence type="ECO:0000313" key="3">
    <source>
        <dbReference type="Proteomes" id="UP000829685"/>
    </source>
</evidence>
<name>A0A9Q0AJQ4_9PEZI</name>
<dbReference type="AlphaFoldDB" id="A0A9Q0AJQ4"/>
<sequence>MAQQRQRRQHRPQAAESSLLKLRKLPKCQATQDFRALGSPRGHDGMPVDLLSQSTKLFFFFFLRQQTFPNPSDLPAFRDWSDVGDPDPWAAGPRRPAKSAQERHGRSAAEPQGSQLNSGGGQSDVTASSH</sequence>
<keyword evidence="3" id="KW-1185">Reference proteome</keyword>
<proteinExistence type="predicted"/>
<feature type="region of interest" description="Disordered" evidence="1">
    <location>
        <begin position="1"/>
        <end position="22"/>
    </location>
</feature>
<evidence type="ECO:0000313" key="2">
    <source>
        <dbReference type="EMBL" id="KAI1857519.1"/>
    </source>
</evidence>
<dbReference type="Proteomes" id="UP000829685">
    <property type="component" value="Unassembled WGS sequence"/>
</dbReference>
<comment type="caution">
    <text evidence="2">The sequence shown here is derived from an EMBL/GenBank/DDBJ whole genome shotgun (WGS) entry which is preliminary data.</text>
</comment>
<feature type="region of interest" description="Disordered" evidence="1">
    <location>
        <begin position="73"/>
        <end position="130"/>
    </location>
</feature>
<feature type="compositionally biased region" description="Basic residues" evidence="1">
    <location>
        <begin position="1"/>
        <end position="11"/>
    </location>
</feature>